<dbReference type="SMART" id="SM00184">
    <property type="entry name" value="RING"/>
    <property type="match status" value="1"/>
</dbReference>
<evidence type="ECO:0000256" key="10">
    <source>
        <dbReference type="ARBA" id="ARBA00022884"/>
    </source>
</evidence>
<evidence type="ECO:0000256" key="11">
    <source>
        <dbReference type="PROSITE-ProRule" id="PRU00723"/>
    </source>
</evidence>
<feature type="domain" description="RING-type" evidence="13">
    <location>
        <begin position="14"/>
        <end position="54"/>
    </location>
</feature>
<dbReference type="InterPro" id="IPR048575">
    <property type="entry name" value="Roquin_1_2-like_ROQ"/>
</dbReference>
<feature type="compositionally biased region" description="Polar residues" evidence="12">
    <location>
        <begin position="525"/>
        <end position="537"/>
    </location>
</feature>
<dbReference type="EC" id="2.3.2.27" evidence="4"/>
<dbReference type="EMBL" id="JASDAP010000022">
    <property type="protein sequence ID" value="KAK1884432.1"/>
    <property type="molecule type" value="Genomic_DNA"/>
</dbReference>
<dbReference type="GO" id="GO:0061630">
    <property type="term" value="F:ubiquitin protein ligase activity"/>
    <property type="evidence" value="ECO:0007669"/>
    <property type="project" value="UniProtKB-EC"/>
</dbReference>
<keyword evidence="16" id="KW-1185">Reference proteome</keyword>
<dbReference type="InterPro" id="IPR036855">
    <property type="entry name" value="Znf_CCCH_sf"/>
</dbReference>
<dbReference type="Pfam" id="PF14634">
    <property type="entry name" value="zf-RING_5"/>
    <property type="match status" value="1"/>
</dbReference>
<feature type="region of interest" description="Disordered" evidence="12">
    <location>
        <begin position="523"/>
        <end position="577"/>
    </location>
</feature>
<comment type="caution">
    <text evidence="15">The sequence shown here is derived from an EMBL/GenBank/DDBJ whole genome shotgun (WGS) entry which is preliminary data.</text>
</comment>
<dbReference type="SUPFAM" id="SSF57850">
    <property type="entry name" value="RING/U-box"/>
    <property type="match status" value="1"/>
</dbReference>
<dbReference type="InterPro" id="IPR052249">
    <property type="entry name" value="Roquin_domain"/>
</dbReference>
<dbReference type="PANTHER" id="PTHR13139:SF2">
    <property type="entry name" value="ROQUIN-2"/>
    <property type="match status" value="1"/>
</dbReference>
<dbReference type="GO" id="GO:0008270">
    <property type="term" value="F:zinc ion binding"/>
    <property type="evidence" value="ECO:0007669"/>
    <property type="project" value="UniProtKB-KW"/>
</dbReference>
<evidence type="ECO:0000256" key="5">
    <source>
        <dbReference type="ARBA" id="ARBA00022490"/>
    </source>
</evidence>
<comment type="subcellular location">
    <subcellularLocation>
        <location evidence="2">Cytoplasm</location>
        <location evidence="2">P-body</location>
    </subcellularLocation>
</comment>
<accession>A0AAD9BK84</accession>
<dbReference type="Pfam" id="PF00642">
    <property type="entry name" value="zf-CCCH"/>
    <property type="match status" value="1"/>
</dbReference>
<dbReference type="GO" id="GO:0006511">
    <property type="term" value="P:ubiquitin-dependent protein catabolic process"/>
    <property type="evidence" value="ECO:0007669"/>
    <property type="project" value="TreeGrafter"/>
</dbReference>
<feature type="compositionally biased region" description="Polar residues" evidence="12">
    <location>
        <begin position="550"/>
        <end position="560"/>
    </location>
</feature>
<evidence type="ECO:0000259" key="14">
    <source>
        <dbReference type="PROSITE" id="PS50103"/>
    </source>
</evidence>
<dbReference type="InterPro" id="IPR013083">
    <property type="entry name" value="Znf_RING/FYVE/PHD"/>
</dbReference>
<reference evidence="15" key="1">
    <citation type="submission" date="2023-04" db="EMBL/GenBank/DDBJ databases">
        <title>Chromosome-level genome of Chaenocephalus aceratus.</title>
        <authorList>
            <person name="Park H."/>
        </authorList>
    </citation>
    <scope>NUCLEOTIDE SEQUENCE</scope>
    <source>
        <strain evidence="15">DE</strain>
        <tissue evidence="15">Muscle</tissue>
    </source>
</reference>
<dbReference type="Pfam" id="PF18386">
    <property type="entry name" value="ROQ_II"/>
    <property type="match status" value="1"/>
</dbReference>
<evidence type="ECO:0000256" key="6">
    <source>
        <dbReference type="ARBA" id="ARBA00022679"/>
    </source>
</evidence>
<dbReference type="FunFam" id="1.20.120.1790:FF:000001">
    <property type="entry name" value="roquin-1 isoform X1"/>
    <property type="match status" value="1"/>
</dbReference>
<organism evidence="15 16">
    <name type="scientific">Dissostichus eleginoides</name>
    <name type="common">Patagonian toothfish</name>
    <name type="synonym">Dissostichus amissus</name>
    <dbReference type="NCBI Taxonomy" id="100907"/>
    <lineage>
        <taxon>Eukaryota</taxon>
        <taxon>Metazoa</taxon>
        <taxon>Chordata</taxon>
        <taxon>Craniata</taxon>
        <taxon>Vertebrata</taxon>
        <taxon>Euteleostomi</taxon>
        <taxon>Actinopterygii</taxon>
        <taxon>Neopterygii</taxon>
        <taxon>Teleostei</taxon>
        <taxon>Neoteleostei</taxon>
        <taxon>Acanthomorphata</taxon>
        <taxon>Eupercaria</taxon>
        <taxon>Perciformes</taxon>
        <taxon>Notothenioidei</taxon>
        <taxon>Nototheniidae</taxon>
        <taxon>Dissostichus</taxon>
    </lineage>
</organism>
<evidence type="ECO:0000259" key="13">
    <source>
        <dbReference type="PROSITE" id="PS50089"/>
    </source>
</evidence>
<sequence>MPVQAAQWTEFLSCPICYNEFDSSGHQPISLGCSHTVCKTCLHKLHRKACPFDQTPISTDIDLLPVNCALLQLVGAQVPDMQPVSLNSAAEVENYEACKVCVEELALYLKPISGAKGVATLSPSVLSRPMQRKLVTLVNCQLVEEEGRVRAVRAGRSLGERTVTELILQHQNPQQLSANLWAAVRARGCQFLGPAMQEDALKLVLLALEDGSALSRKVLVLFVVQKLEARFPQASKTSIGHVVQLLYRASCFKVTKRDEDSSLMQLKEEFRTYEALRREHDAQIVHIAMEAGLRISPEQWSSLLYGDLVHKSHMQSIIDKLQSPESFAKSVQELTIVLQRTGDPANLTSLRPHLELLANIDHNPDVPAPSWEELESVMLAVKLVVHGLVEFIQNFSKKSHDTPQPQANSKYKTSMCRDLRQQGGCPRGTNCTFAHTQDELEKFRLRNKKSISAGRAFPLSPGVMGKTFTMEGGIHEELSAGVGQGLQDTGEDMASLTEGVPSLTHPQLISRGADMMEEIKRAVPNGSNGLSSRNTGSTEKKPISPPRTPVSHSSASSPLTTAGGRGDGGASMPKHGQFVLRAPHPSQASELYYQEPHSAYDTPHYQPTCSYYQSSLHPPHKPCMARFLRSSNVPESSLPPSIGPPPSSYPNDPHAPSSSSSGFPPRDRMGPPAFHHHPGQPQYSPLAPAHGVYAPLYDSRRVWRPQLYHREDARSNSLPPEVLHSSVYQPPLRERFNSLDSNYCSGSEHRAGLHRDYGRVPLGYEDLFRRKQEQWAHHHHHHNANRPSQSSPIFTIDFGAEHVEGSGGQCMGCRFRGEESLAHYSPWSCGTIGTCLSPFEPETLAHTSAHSCSEHSELDSNGGGVSSSGVGKRWLHSLDHYRRMKDEDPIIPFSEGPIISKWGAISRASRTGYHTTDPIQATACQGSANTTPINFKDYNHHLDHSDYRWSSRGSDSSSHSSFLESEQLCASDLHCRRTSISSGEKIASDLQARQFAYSRERGRAESEPDPDIELELCAPDMEDSEIKSQDSLDLAALQSQDMDTHLLKKMAFRKSLSPGGLVSGGLGVGKLVLRTGSPRLGDTSTRACPETPGTEMLLNGS</sequence>
<feature type="region of interest" description="Disordered" evidence="12">
    <location>
        <begin position="1076"/>
        <end position="1101"/>
    </location>
</feature>
<evidence type="ECO:0000256" key="3">
    <source>
        <dbReference type="ARBA" id="ARBA00004906"/>
    </source>
</evidence>
<dbReference type="InterPro" id="IPR001841">
    <property type="entry name" value="Znf_RING"/>
</dbReference>
<dbReference type="Gene3D" id="3.30.40.10">
    <property type="entry name" value="Zinc/RING finger domain, C3HC4 (zinc finger)"/>
    <property type="match status" value="1"/>
</dbReference>
<name>A0AAD9BK84_DISEL</name>
<dbReference type="Pfam" id="PF21206">
    <property type="entry name" value="Roquin_1_2-like_ROQ"/>
    <property type="match status" value="1"/>
</dbReference>
<dbReference type="Gene3D" id="4.10.1000.10">
    <property type="entry name" value="Zinc finger, CCCH-type"/>
    <property type="match status" value="1"/>
</dbReference>
<dbReference type="InterPro" id="IPR017907">
    <property type="entry name" value="Znf_RING_CS"/>
</dbReference>
<protein>
    <recommendedName>
        <fullName evidence="4">RING-type E3 ubiquitin transferase</fullName>
        <ecNumber evidence="4">2.3.2.27</ecNumber>
    </recommendedName>
</protein>
<feature type="region of interest" description="Disordered" evidence="12">
    <location>
        <begin position="631"/>
        <end position="687"/>
    </location>
</feature>
<dbReference type="GO" id="GO:0000288">
    <property type="term" value="P:nuclear-transcribed mRNA catabolic process, deadenylation-dependent decay"/>
    <property type="evidence" value="ECO:0007669"/>
    <property type="project" value="TreeGrafter"/>
</dbReference>
<feature type="domain" description="C3H1-type" evidence="14">
    <location>
        <begin position="410"/>
        <end position="438"/>
    </location>
</feature>
<keyword evidence="6" id="KW-0808">Transferase</keyword>
<dbReference type="FunFam" id="4.10.1000.10:FF:000004">
    <property type="entry name" value="roquin-1 isoform X2"/>
    <property type="match status" value="1"/>
</dbReference>
<keyword evidence="10" id="KW-0694">RNA-binding</keyword>
<dbReference type="GO" id="GO:0000209">
    <property type="term" value="P:protein polyubiquitination"/>
    <property type="evidence" value="ECO:0007669"/>
    <property type="project" value="TreeGrafter"/>
</dbReference>
<comment type="pathway">
    <text evidence="3">Protein modification; protein ubiquitination.</text>
</comment>
<dbReference type="InterPro" id="IPR000571">
    <property type="entry name" value="Znf_CCCH"/>
</dbReference>
<dbReference type="GO" id="GO:0003725">
    <property type="term" value="F:double-stranded RNA binding"/>
    <property type="evidence" value="ECO:0007669"/>
    <property type="project" value="TreeGrafter"/>
</dbReference>
<dbReference type="InterPro" id="IPR041523">
    <property type="entry name" value="ROQ_II"/>
</dbReference>
<keyword evidence="7 11" id="KW-0479">Metal-binding</keyword>
<evidence type="ECO:0000256" key="4">
    <source>
        <dbReference type="ARBA" id="ARBA00012483"/>
    </source>
</evidence>
<dbReference type="GO" id="GO:0003729">
    <property type="term" value="F:mRNA binding"/>
    <property type="evidence" value="ECO:0007669"/>
    <property type="project" value="TreeGrafter"/>
</dbReference>
<dbReference type="SMART" id="SM00356">
    <property type="entry name" value="ZnF_C3H1"/>
    <property type="match status" value="1"/>
</dbReference>
<evidence type="ECO:0000256" key="12">
    <source>
        <dbReference type="SAM" id="MobiDB-lite"/>
    </source>
</evidence>
<dbReference type="PROSITE" id="PS00518">
    <property type="entry name" value="ZF_RING_1"/>
    <property type="match status" value="1"/>
</dbReference>
<evidence type="ECO:0000313" key="15">
    <source>
        <dbReference type="EMBL" id="KAK1884432.1"/>
    </source>
</evidence>
<evidence type="ECO:0000313" key="16">
    <source>
        <dbReference type="Proteomes" id="UP001228049"/>
    </source>
</evidence>
<dbReference type="GO" id="GO:0035613">
    <property type="term" value="F:RNA stem-loop binding"/>
    <property type="evidence" value="ECO:0007669"/>
    <property type="project" value="TreeGrafter"/>
</dbReference>
<dbReference type="AlphaFoldDB" id="A0AAD9BK84"/>
<dbReference type="GO" id="GO:0010494">
    <property type="term" value="C:cytoplasmic stress granule"/>
    <property type="evidence" value="ECO:0007669"/>
    <property type="project" value="TreeGrafter"/>
</dbReference>
<dbReference type="Gene3D" id="1.20.120.1790">
    <property type="match status" value="1"/>
</dbReference>
<evidence type="ECO:0000256" key="8">
    <source>
        <dbReference type="ARBA" id="ARBA00022771"/>
    </source>
</evidence>
<keyword evidence="5" id="KW-0963">Cytoplasm</keyword>
<dbReference type="SUPFAM" id="SSF90229">
    <property type="entry name" value="CCCH zinc finger"/>
    <property type="match status" value="1"/>
</dbReference>
<feature type="zinc finger region" description="C3H1-type" evidence="11">
    <location>
        <begin position="410"/>
        <end position="438"/>
    </location>
</feature>
<dbReference type="PROSITE" id="PS50103">
    <property type="entry name" value="ZF_C3H1"/>
    <property type="match status" value="1"/>
</dbReference>
<comment type="catalytic activity">
    <reaction evidence="1">
        <text>S-ubiquitinyl-[E2 ubiquitin-conjugating enzyme]-L-cysteine + [acceptor protein]-L-lysine = [E2 ubiquitin-conjugating enzyme]-L-cysteine + N(6)-ubiquitinyl-[acceptor protein]-L-lysine.</text>
        <dbReference type="EC" id="2.3.2.27"/>
    </reaction>
</comment>
<evidence type="ECO:0000256" key="1">
    <source>
        <dbReference type="ARBA" id="ARBA00000900"/>
    </source>
</evidence>
<keyword evidence="8 11" id="KW-0863">Zinc-finger</keyword>
<gene>
    <name evidence="15" type="ORF">KUDE01_022750</name>
</gene>
<dbReference type="GO" id="GO:0000932">
    <property type="term" value="C:P-body"/>
    <property type="evidence" value="ECO:0007669"/>
    <property type="project" value="UniProtKB-SubCell"/>
</dbReference>
<evidence type="ECO:0000256" key="7">
    <source>
        <dbReference type="ARBA" id="ARBA00022723"/>
    </source>
</evidence>
<keyword evidence="9 11" id="KW-0862">Zinc</keyword>
<dbReference type="PANTHER" id="PTHR13139">
    <property type="entry name" value="RING FINGER AND CCCH-TYPE ZINC FINGER DOMAIN-CONTAINING PROTEIN"/>
    <property type="match status" value="1"/>
</dbReference>
<dbReference type="PROSITE" id="PS50089">
    <property type="entry name" value="ZF_RING_2"/>
    <property type="match status" value="1"/>
</dbReference>
<dbReference type="FunFam" id="3.30.40.10:FF:000047">
    <property type="entry name" value="Roquin-2 isoform 1"/>
    <property type="match status" value="1"/>
</dbReference>
<evidence type="ECO:0000256" key="2">
    <source>
        <dbReference type="ARBA" id="ARBA00004201"/>
    </source>
</evidence>
<dbReference type="Proteomes" id="UP001228049">
    <property type="component" value="Unassembled WGS sequence"/>
</dbReference>
<evidence type="ECO:0000256" key="9">
    <source>
        <dbReference type="ARBA" id="ARBA00022833"/>
    </source>
</evidence>
<proteinExistence type="predicted"/>